<dbReference type="KEGG" id="amq:AMETH_6265"/>
<sequence>MMAFPTDPLDVRTELFLSGNWIDVSGDVMVAQGVQISKPRANESSKLATAAQCRFRLRNDNQQYDPDYAGSPYYGVLGRNTPVRVGVRTARSTFSRTNANGWAQTDTGQTWLHAWNGGNGLPDFPENGGKGHHILTGAGQYRMSWLAGFQQRDVDIAATVHVPVTTVTGANLEPLNLLMRFADLGNYIMLRALVSPTGEYRIGVRYVKAGAETNLLTDLGTGITLAPTTQDVRMRVLLEGQQVRFKAWVAGTPEPYDWLGYVQSEAMPQAAGSVGIRSGVAGGNTNVPVTFDYDDLDVRSPRFFGEIASITPRNDRSDHNRWADVEAAGVFRRLQQGATPVLSTLKRAYLQAETNAPVAYWPCEDGREATSAASAIDGVDPMQITQGKINFASNGEFACSADMLALNNGTLWGVVPSYPSGAGMVRFLVSFPATGLADGEALATIHTSGDISRWRLTWHTGGALKLMWFDRAVVYVGDSGAIGFNMVDKNVLLQIDLSQQGGNIRWRIATLEPGAGVGLTGGPGTVNGRTLGRVTDVYIGPDMDVAGVGIGHVAVQPAVTDLFDFAQQLAAYNGEEAYTRAGRLSVENGFYLGSYRGAFGQTEVWTKLGPQRPKVFLDLLEDVARADNGVFYENRGSIDGTYRTYPSLLHQDVRIAFDYTAGQLSDVPAPVNDDQALVNDFTATRTNGSSYRLTKTTGRLSTKPPQEGGVGTYDASEEFNVWVDSIAKDIAAWRLHLGTDESPRYPTVSINLANPRVAANTTLCAQVRDANIADRITIANFKPDLIDLLILGYTETLKPFEHSFTFNCRPGAAWDTATVGGVGVKADATNSTLATAITATATTFTVVTAAGSARWIDSATYGAEFPIRIKVGGEEMRVTAISGTTNTQTFTVIRSVNGITKSHAAGAAVQLARPAIVAGGVKV</sequence>
<protein>
    <submittedName>
        <fullName evidence="1">Uncharacterized protein</fullName>
    </submittedName>
</protein>
<dbReference type="STRING" id="1068978.AMETH_6265"/>
<gene>
    <name evidence="1" type="ORF">AMETH_6265</name>
    <name evidence="2" type="ORF">AMETH_6324</name>
</gene>
<evidence type="ECO:0000313" key="1">
    <source>
        <dbReference type="EMBL" id="AIJ26357.1"/>
    </source>
</evidence>
<evidence type="ECO:0000313" key="2">
    <source>
        <dbReference type="EMBL" id="AIJ26416.1"/>
    </source>
</evidence>
<accession>A0A076N8F7</accession>
<dbReference type="Proteomes" id="UP000062973">
    <property type="component" value="Chromosome"/>
</dbReference>
<dbReference type="EMBL" id="CP009110">
    <property type="protein sequence ID" value="AIJ26357.1"/>
    <property type="molecule type" value="Genomic_DNA"/>
</dbReference>
<proteinExistence type="predicted"/>
<name>A0A076N8F7_AMYME</name>
<dbReference type="PATRIC" id="fig|1068978.7.peg.6730"/>
<dbReference type="KEGG" id="amq:AMETH_6324"/>
<dbReference type="HOGENOM" id="CLU_009062_0_0_11"/>
<organism evidence="1 3">
    <name type="scientific">Amycolatopsis methanolica 239</name>
    <dbReference type="NCBI Taxonomy" id="1068978"/>
    <lineage>
        <taxon>Bacteria</taxon>
        <taxon>Bacillati</taxon>
        <taxon>Actinomycetota</taxon>
        <taxon>Actinomycetes</taxon>
        <taxon>Pseudonocardiales</taxon>
        <taxon>Pseudonocardiaceae</taxon>
        <taxon>Amycolatopsis</taxon>
        <taxon>Amycolatopsis methanolica group</taxon>
    </lineage>
</organism>
<dbReference type="AlphaFoldDB" id="A0A076N8F7"/>
<dbReference type="EMBL" id="CP009110">
    <property type="protein sequence ID" value="AIJ26416.1"/>
    <property type="molecule type" value="Genomic_DNA"/>
</dbReference>
<keyword evidence="3" id="KW-1185">Reference proteome</keyword>
<reference evidence="1 3" key="1">
    <citation type="submission" date="2014-07" db="EMBL/GenBank/DDBJ databases">
        <title>Whole Genome Sequence of the Amycolatopsis methanolica 239.</title>
        <authorList>
            <person name="Tang B."/>
        </authorList>
    </citation>
    <scope>NUCLEOTIDE SEQUENCE [LARGE SCALE GENOMIC DNA]</scope>
    <source>
        <strain evidence="1 3">239</strain>
    </source>
</reference>
<evidence type="ECO:0000313" key="3">
    <source>
        <dbReference type="Proteomes" id="UP000062973"/>
    </source>
</evidence>
<dbReference type="eggNOG" id="COG3291">
    <property type="taxonomic scope" value="Bacteria"/>
</dbReference>